<organism evidence="2 3">
    <name type="scientific">Mycobacterium ahvazicum</name>
    <dbReference type="NCBI Taxonomy" id="1964395"/>
    <lineage>
        <taxon>Bacteria</taxon>
        <taxon>Bacillati</taxon>
        <taxon>Actinomycetota</taxon>
        <taxon>Actinomycetes</taxon>
        <taxon>Mycobacteriales</taxon>
        <taxon>Mycobacteriaceae</taxon>
        <taxon>Mycobacterium</taxon>
        <taxon>Mycobacterium simiae complex</taxon>
    </lineage>
</organism>
<evidence type="ECO:0000313" key="2">
    <source>
        <dbReference type="EMBL" id="SOX53814.1"/>
    </source>
</evidence>
<evidence type="ECO:0000256" key="1">
    <source>
        <dbReference type="SAM" id="MobiDB-lite"/>
    </source>
</evidence>
<dbReference type="EMBL" id="FXEG02000002">
    <property type="protein sequence ID" value="SOX53814.1"/>
    <property type="molecule type" value="Genomic_DNA"/>
</dbReference>
<name>A0A2K4YAK7_9MYCO</name>
<protein>
    <submittedName>
        <fullName evidence="2">Uncharacterized protein</fullName>
    </submittedName>
</protein>
<comment type="caution">
    <text evidence="2">The sequence shown here is derived from an EMBL/GenBank/DDBJ whole genome shotgun (WGS) entry which is preliminary data.</text>
</comment>
<feature type="region of interest" description="Disordered" evidence="1">
    <location>
        <begin position="156"/>
        <end position="178"/>
    </location>
</feature>
<reference evidence="2" key="1">
    <citation type="submission" date="2018-01" db="EMBL/GenBank/DDBJ databases">
        <authorList>
            <consortium name="Urmite Genomes"/>
        </authorList>
    </citation>
    <scope>NUCLEOTIDE SEQUENCE [LARGE SCALE GENOMIC DNA]</scope>
    <source>
        <strain evidence="2">AFP003</strain>
    </source>
</reference>
<dbReference type="Proteomes" id="UP000236318">
    <property type="component" value="Unassembled WGS sequence"/>
</dbReference>
<dbReference type="AlphaFoldDB" id="A0A2K4YAK7"/>
<evidence type="ECO:0000313" key="3">
    <source>
        <dbReference type="Proteomes" id="UP000236318"/>
    </source>
</evidence>
<sequence length="344" mass="36490">VRTVFHAANARGQATLEASQHLSSLAVFDSWEGATAEARRHSNASIRQDLDAHGNESLAVGAAAGKAAEDIEHVQSELRTLRHDAAEMHMMIDPVTNKVVPTSTALPMEAFIAEEQLQPRLDAILTEANAVDQELATAINMADGDIPISPGPGGVRIPGGQLDTPPAGQNSTTGQWQLDTSRSYDDPFSPPQGPYVPWQPTTIPEKLATGPSTGLLTTDKTGLSNTANGFDVQQGYKIRLTGGQATGITKMVQGADGKWYSARWIENTYEMETTKVLQGTGSLGGITGYPMAMPWKPVSLGEIMNTSAMYPGKTFYLPDGCGGSIPIVNGKLPTPTVPVMTAPH</sequence>
<keyword evidence="3" id="KW-1185">Reference proteome</keyword>
<gene>
    <name evidence="2" type="ORF">MAAFP003_2490</name>
</gene>
<proteinExistence type="predicted"/>
<feature type="non-terminal residue" evidence="2">
    <location>
        <position position="1"/>
    </location>
</feature>
<feature type="compositionally biased region" description="Polar residues" evidence="1">
    <location>
        <begin position="167"/>
        <end position="178"/>
    </location>
</feature>
<accession>A0A2K4YAK7</accession>